<keyword evidence="12" id="KW-1185">Reference proteome</keyword>
<dbReference type="SUPFAM" id="SSF56112">
    <property type="entry name" value="Protein kinase-like (PK-like)"/>
    <property type="match status" value="1"/>
</dbReference>
<feature type="region of interest" description="Disordered" evidence="9">
    <location>
        <begin position="1"/>
        <end position="23"/>
    </location>
</feature>
<comment type="catalytic activity">
    <reaction evidence="8">
        <text>L-seryl-[protein] + ATP = O-phospho-L-seryl-[protein] + ADP + H(+)</text>
        <dbReference type="Rhea" id="RHEA:17989"/>
        <dbReference type="Rhea" id="RHEA-COMP:9863"/>
        <dbReference type="Rhea" id="RHEA-COMP:11604"/>
        <dbReference type="ChEBI" id="CHEBI:15378"/>
        <dbReference type="ChEBI" id="CHEBI:29999"/>
        <dbReference type="ChEBI" id="CHEBI:30616"/>
        <dbReference type="ChEBI" id="CHEBI:83421"/>
        <dbReference type="ChEBI" id="CHEBI:456216"/>
        <dbReference type="EC" id="2.7.11.1"/>
    </reaction>
</comment>
<evidence type="ECO:0000313" key="11">
    <source>
        <dbReference type="EMBL" id="ODM22907.1"/>
    </source>
</evidence>
<dbReference type="Gene3D" id="1.10.510.10">
    <property type="entry name" value="Transferase(Phosphotransferase) domain 1"/>
    <property type="match status" value="1"/>
</dbReference>
<name>A0A1E3BPU8_ASPCR</name>
<protein>
    <recommendedName>
        <fullName evidence="1">non-specific serine/threonine protein kinase</fullName>
        <ecNumber evidence="1">2.7.11.1</ecNumber>
    </recommendedName>
</protein>
<dbReference type="PANTHER" id="PTHR47634">
    <property type="entry name" value="PROTEIN KINASE DOMAIN-CONTAINING PROTEIN-RELATED"/>
    <property type="match status" value="1"/>
</dbReference>
<dbReference type="InterPro" id="IPR008271">
    <property type="entry name" value="Ser/Thr_kinase_AS"/>
</dbReference>
<dbReference type="OrthoDB" id="5979581at2759"/>
<dbReference type="InterPro" id="IPR051334">
    <property type="entry name" value="SRPK"/>
</dbReference>
<organism evidence="11 12">
    <name type="scientific">Aspergillus cristatus</name>
    <name type="common">Chinese Fuzhuan brick tea-fermentation fungus</name>
    <name type="synonym">Eurotium cristatum</name>
    <dbReference type="NCBI Taxonomy" id="573508"/>
    <lineage>
        <taxon>Eukaryota</taxon>
        <taxon>Fungi</taxon>
        <taxon>Dikarya</taxon>
        <taxon>Ascomycota</taxon>
        <taxon>Pezizomycotina</taxon>
        <taxon>Eurotiomycetes</taxon>
        <taxon>Eurotiomycetidae</taxon>
        <taxon>Eurotiales</taxon>
        <taxon>Aspergillaceae</taxon>
        <taxon>Aspergillus</taxon>
        <taxon>Aspergillus subgen. Aspergillus</taxon>
    </lineage>
</organism>
<dbReference type="InterPro" id="IPR000719">
    <property type="entry name" value="Prot_kinase_dom"/>
</dbReference>
<evidence type="ECO:0000256" key="9">
    <source>
        <dbReference type="SAM" id="MobiDB-lite"/>
    </source>
</evidence>
<dbReference type="PANTHER" id="PTHR47634:SF9">
    <property type="entry name" value="PROTEIN KINASE DOMAIN-CONTAINING PROTEIN-RELATED"/>
    <property type="match status" value="1"/>
</dbReference>
<dbReference type="AlphaFoldDB" id="A0A1E3BPU8"/>
<evidence type="ECO:0000256" key="3">
    <source>
        <dbReference type="ARBA" id="ARBA00022679"/>
    </source>
</evidence>
<dbReference type="GO" id="GO:0004674">
    <property type="term" value="F:protein serine/threonine kinase activity"/>
    <property type="evidence" value="ECO:0007669"/>
    <property type="project" value="UniProtKB-KW"/>
</dbReference>
<evidence type="ECO:0000259" key="10">
    <source>
        <dbReference type="PROSITE" id="PS50011"/>
    </source>
</evidence>
<dbReference type="GO" id="GO:0005634">
    <property type="term" value="C:nucleus"/>
    <property type="evidence" value="ECO:0007669"/>
    <property type="project" value="TreeGrafter"/>
</dbReference>
<dbReference type="PROSITE" id="PS00108">
    <property type="entry name" value="PROTEIN_KINASE_ST"/>
    <property type="match status" value="1"/>
</dbReference>
<evidence type="ECO:0000256" key="8">
    <source>
        <dbReference type="ARBA" id="ARBA00048679"/>
    </source>
</evidence>
<evidence type="ECO:0000256" key="4">
    <source>
        <dbReference type="ARBA" id="ARBA00022741"/>
    </source>
</evidence>
<reference evidence="11 12" key="1">
    <citation type="journal article" date="2016" name="BMC Genomics">
        <title>Comparative genomic and transcriptomic analyses of the Fuzhuan brick tea-fermentation fungus Aspergillus cristatus.</title>
        <authorList>
            <person name="Ge Y."/>
            <person name="Wang Y."/>
            <person name="Liu Y."/>
            <person name="Tan Y."/>
            <person name="Ren X."/>
            <person name="Zhang X."/>
            <person name="Hyde K.D."/>
            <person name="Liu Y."/>
            <person name="Liu Z."/>
        </authorList>
    </citation>
    <scope>NUCLEOTIDE SEQUENCE [LARGE SCALE GENOMIC DNA]</scope>
    <source>
        <strain evidence="11 12">GZAAS20.1005</strain>
    </source>
</reference>
<dbReference type="Gene3D" id="3.30.200.20">
    <property type="entry name" value="Phosphorylase Kinase, domain 1"/>
    <property type="match status" value="1"/>
</dbReference>
<keyword evidence="3" id="KW-0808">Transferase</keyword>
<dbReference type="Pfam" id="PF00069">
    <property type="entry name" value="Pkinase"/>
    <property type="match status" value="1"/>
</dbReference>
<gene>
    <name evidence="11" type="ORF">SI65_00496</name>
</gene>
<dbReference type="GO" id="GO:0005524">
    <property type="term" value="F:ATP binding"/>
    <property type="evidence" value="ECO:0007669"/>
    <property type="project" value="UniProtKB-KW"/>
</dbReference>
<evidence type="ECO:0000256" key="2">
    <source>
        <dbReference type="ARBA" id="ARBA00022527"/>
    </source>
</evidence>
<keyword evidence="4" id="KW-0547">Nucleotide-binding</keyword>
<keyword evidence="6" id="KW-0067">ATP-binding</keyword>
<dbReference type="EMBL" id="JXNT01000001">
    <property type="protein sequence ID" value="ODM22907.1"/>
    <property type="molecule type" value="Genomic_DNA"/>
</dbReference>
<keyword evidence="2" id="KW-0723">Serine/threonine-protein kinase</keyword>
<sequence length="214" mass="24860">MSSPLRVEPVQLPASGSPIPQDKRVDEELWSTYDYKRYYQANPGEILDDQYEGQSERIMTFKINNTRSPEIFNRERDIEEHIAQQDPSHPGHMFNRTWLESFVVEGPEGNHLCLAYEPMREPLWILPYRFVSQKVPLSIAKAYIRAIPFGLDYLHAEYKVVHTDLKLDNILLAIESEKILSDFVEEHTTKVSMGYKTNPTTGRTVYRCKKDLGP</sequence>
<dbReference type="VEuPathDB" id="FungiDB:SI65_00496"/>
<comment type="catalytic activity">
    <reaction evidence="7">
        <text>L-threonyl-[protein] + ATP = O-phospho-L-threonyl-[protein] + ADP + H(+)</text>
        <dbReference type="Rhea" id="RHEA:46608"/>
        <dbReference type="Rhea" id="RHEA-COMP:11060"/>
        <dbReference type="Rhea" id="RHEA-COMP:11605"/>
        <dbReference type="ChEBI" id="CHEBI:15378"/>
        <dbReference type="ChEBI" id="CHEBI:30013"/>
        <dbReference type="ChEBI" id="CHEBI:30616"/>
        <dbReference type="ChEBI" id="CHEBI:61977"/>
        <dbReference type="ChEBI" id="CHEBI:456216"/>
        <dbReference type="EC" id="2.7.11.1"/>
    </reaction>
</comment>
<dbReference type="EC" id="2.7.11.1" evidence="1"/>
<accession>A0A1E3BPU8</accession>
<dbReference type="Proteomes" id="UP000094569">
    <property type="component" value="Unassembled WGS sequence"/>
</dbReference>
<evidence type="ECO:0000256" key="7">
    <source>
        <dbReference type="ARBA" id="ARBA00047899"/>
    </source>
</evidence>
<comment type="caution">
    <text evidence="11">The sequence shown here is derived from an EMBL/GenBank/DDBJ whole genome shotgun (WGS) entry which is preliminary data.</text>
</comment>
<evidence type="ECO:0000256" key="1">
    <source>
        <dbReference type="ARBA" id="ARBA00012513"/>
    </source>
</evidence>
<dbReference type="InterPro" id="IPR011009">
    <property type="entry name" value="Kinase-like_dom_sf"/>
</dbReference>
<dbReference type="STRING" id="573508.A0A1E3BPU8"/>
<keyword evidence="5" id="KW-0418">Kinase</keyword>
<evidence type="ECO:0000313" key="12">
    <source>
        <dbReference type="Proteomes" id="UP000094569"/>
    </source>
</evidence>
<evidence type="ECO:0000256" key="6">
    <source>
        <dbReference type="ARBA" id="ARBA00022840"/>
    </source>
</evidence>
<dbReference type="PROSITE" id="PS50011">
    <property type="entry name" value="PROTEIN_KINASE_DOM"/>
    <property type="match status" value="1"/>
</dbReference>
<dbReference type="GO" id="GO:0005737">
    <property type="term" value="C:cytoplasm"/>
    <property type="evidence" value="ECO:0007669"/>
    <property type="project" value="TreeGrafter"/>
</dbReference>
<feature type="domain" description="Protein kinase" evidence="10">
    <location>
        <begin position="32"/>
        <end position="214"/>
    </location>
</feature>
<evidence type="ECO:0000256" key="5">
    <source>
        <dbReference type="ARBA" id="ARBA00022777"/>
    </source>
</evidence>
<proteinExistence type="predicted"/>
<dbReference type="GO" id="GO:0000245">
    <property type="term" value="P:spliceosomal complex assembly"/>
    <property type="evidence" value="ECO:0007669"/>
    <property type="project" value="TreeGrafter"/>
</dbReference>
<dbReference type="GO" id="GO:0050684">
    <property type="term" value="P:regulation of mRNA processing"/>
    <property type="evidence" value="ECO:0007669"/>
    <property type="project" value="TreeGrafter"/>
</dbReference>